<gene>
    <name evidence="1" type="ORF">H9873_08970</name>
</gene>
<comment type="caution">
    <text evidence="1">The sequence shown here is derived from an EMBL/GenBank/DDBJ whole genome shotgun (WGS) entry which is preliminary data.</text>
</comment>
<evidence type="ECO:0000313" key="2">
    <source>
        <dbReference type="Proteomes" id="UP000824263"/>
    </source>
</evidence>
<organism evidence="1 2">
    <name type="scientific">Candidatus Dorea gallistercoris</name>
    <dbReference type="NCBI Taxonomy" id="2838542"/>
    <lineage>
        <taxon>Bacteria</taxon>
        <taxon>Bacillati</taxon>
        <taxon>Bacillota</taxon>
        <taxon>Clostridia</taxon>
        <taxon>Lachnospirales</taxon>
        <taxon>Lachnospiraceae</taxon>
        <taxon>Dorea</taxon>
    </lineage>
</organism>
<name>A0A9D1RBK5_9FIRM</name>
<dbReference type="InterPro" id="IPR011009">
    <property type="entry name" value="Kinase-like_dom_sf"/>
</dbReference>
<accession>A0A9D1RBK5</accession>
<dbReference type="PANTHER" id="PTHR39179">
    <property type="entry name" value="SPORE COAT PROTEIN I"/>
    <property type="match status" value="1"/>
</dbReference>
<evidence type="ECO:0000313" key="1">
    <source>
        <dbReference type="EMBL" id="HIW84440.1"/>
    </source>
</evidence>
<dbReference type="GO" id="GO:0042601">
    <property type="term" value="C:endospore-forming forespore"/>
    <property type="evidence" value="ECO:0007669"/>
    <property type="project" value="TreeGrafter"/>
</dbReference>
<reference evidence="1" key="1">
    <citation type="journal article" date="2021" name="PeerJ">
        <title>Extensive microbial diversity within the chicken gut microbiome revealed by metagenomics and culture.</title>
        <authorList>
            <person name="Gilroy R."/>
            <person name="Ravi A."/>
            <person name="Getino M."/>
            <person name="Pursley I."/>
            <person name="Horton D.L."/>
            <person name="Alikhan N.F."/>
            <person name="Baker D."/>
            <person name="Gharbi K."/>
            <person name="Hall N."/>
            <person name="Watson M."/>
            <person name="Adriaenssens E.M."/>
            <person name="Foster-Nyarko E."/>
            <person name="Jarju S."/>
            <person name="Secka A."/>
            <person name="Antonio M."/>
            <person name="Oren A."/>
            <person name="Chaudhuri R.R."/>
            <person name="La Ragione R."/>
            <person name="Hildebrand F."/>
            <person name="Pallen M.J."/>
        </authorList>
    </citation>
    <scope>NUCLEOTIDE SEQUENCE</scope>
    <source>
        <strain evidence="1">ChiSxjej1B13-11762</strain>
    </source>
</reference>
<dbReference type="NCBIfam" id="TIGR02906">
    <property type="entry name" value="spore_CotS"/>
    <property type="match status" value="1"/>
</dbReference>
<dbReference type="AlphaFoldDB" id="A0A9D1RBK5"/>
<dbReference type="InterPro" id="IPR047175">
    <property type="entry name" value="CotS-like"/>
</dbReference>
<dbReference type="Gene3D" id="3.90.1200.10">
    <property type="match status" value="1"/>
</dbReference>
<proteinExistence type="predicted"/>
<dbReference type="EMBL" id="DXGF01000154">
    <property type="protein sequence ID" value="HIW84440.1"/>
    <property type="molecule type" value="Genomic_DNA"/>
</dbReference>
<protein>
    <submittedName>
        <fullName evidence="1">CotS family spore coat protein</fullName>
    </submittedName>
</protein>
<keyword evidence="1" id="KW-0946">Virion</keyword>
<sequence>MQEYERYVLEKYNIDVNGTRKIRGAVLCETDQGPLLLRETGTAPGRVLALCRLYDYLGRQGYHNIDRIIPNKEGECLTILEDGTKYLLKRWFQGRECDIRKPAELLEAAGHLAKLHLLLREVDIQGITAAEPLEKEYERHDRELKKVRRFVRNLSPKGEFEVAFLKCFDQMYQWAEAADSLLRNSAYGGFYEDSIRQACIVHGEYNYHNILMVRDSYGKTSIAIVNFEKCKRNIQTEDLYYFLRKVMEKQGWKERLGDSMLNAYSAISPLEDREIEYLKIRLAYPEKFWKIANSYYHSNKAWISAKSIEKLNTAIAQTREKERFLNHIFSFHL</sequence>
<dbReference type="Gene3D" id="3.30.200.20">
    <property type="entry name" value="Phosphorylase Kinase, domain 1"/>
    <property type="match status" value="1"/>
</dbReference>
<reference evidence="1" key="2">
    <citation type="submission" date="2021-04" db="EMBL/GenBank/DDBJ databases">
        <authorList>
            <person name="Gilroy R."/>
        </authorList>
    </citation>
    <scope>NUCLEOTIDE SEQUENCE</scope>
    <source>
        <strain evidence="1">ChiSxjej1B13-11762</strain>
    </source>
</reference>
<dbReference type="SUPFAM" id="SSF56112">
    <property type="entry name" value="Protein kinase-like (PK-like)"/>
    <property type="match status" value="1"/>
</dbReference>
<dbReference type="InterPro" id="IPR014255">
    <property type="entry name" value="Spore_coat_CotS"/>
</dbReference>
<dbReference type="Proteomes" id="UP000824263">
    <property type="component" value="Unassembled WGS sequence"/>
</dbReference>
<dbReference type="PANTHER" id="PTHR39179:SF1">
    <property type="entry name" value="SPORE COAT PROTEIN I"/>
    <property type="match status" value="1"/>
</dbReference>
<keyword evidence="1" id="KW-0167">Capsid protein</keyword>